<dbReference type="SUPFAM" id="SSF52518">
    <property type="entry name" value="Thiamin diphosphate-binding fold (THDP-binding)"/>
    <property type="match status" value="1"/>
</dbReference>
<accession>A0A1F6DNU2</accession>
<evidence type="ECO:0000256" key="3">
    <source>
        <dbReference type="ARBA" id="ARBA00023052"/>
    </source>
</evidence>
<feature type="domain" description="Transketolase N-terminal" evidence="4">
    <location>
        <begin position="13"/>
        <end position="282"/>
    </location>
</feature>
<dbReference type="InterPro" id="IPR029061">
    <property type="entry name" value="THDP-binding"/>
</dbReference>
<dbReference type="PANTHER" id="PTHR47514:SF1">
    <property type="entry name" value="TRANSKETOLASE N-TERMINAL SECTION-RELATED"/>
    <property type="match status" value="1"/>
</dbReference>
<evidence type="ECO:0000313" key="6">
    <source>
        <dbReference type="Proteomes" id="UP000178532"/>
    </source>
</evidence>
<organism evidence="5 6">
    <name type="scientific">Candidatus Kaiserbacteria bacterium RIFCSPHIGHO2_02_FULL_54_22</name>
    <dbReference type="NCBI Taxonomy" id="1798495"/>
    <lineage>
        <taxon>Bacteria</taxon>
        <taxon>Candidatus Kaiseribacteriota</taxon>
    </lineage>
</organism>
<evidence type="ECO:0000259" key="4">
    <source>
        <dbReference type="Pfam" id="PF00456"/>
    </source>
</evidence>
<dbReference type="InterPro" id="IPR005474">
    <property type="entry name" value="Transketolase_N"/>
</dbReference>
<dbReference type="STRING" id="1798495.A3C19_03250"/>
<protein>
    <submittedName>
        <fullName evidence="5">Transketolase</fullName>
    </submittedName>
</protein>
<comment type="similarity">
    <text evidence="2">Belongs to the transketolase family.</text>
</comment>
<dbReference type="EMBL" id="MFLI01000004">
    <property type="protein sequence ID" value="OGG62692.1"/>
    <property type="molecule type" value="Genomic_DNA"/>
</dbReference>
<gene>
    <name evidence="5" type="ORF">A3C19_03250</name>
</gene>
<evidence type="ECO:0000256" key="1">
    <source>
        <dbReference type="ARBA" id="ARBA00001964"/>
    </source>
</evidence>
<dbReference type="AlphaFoldDB" id="A0A1F6DNU2"/>
<dbReference type="Proteomes" id="UP000178532">
    <property type="component" value="Unassembled WGS sequence"/>
</dbReference>
<evidence type="ECO:0000313" key="5">
    <source>
        <dbReference type="EMBL" id="OGG62692.1"/>
    </source>
</evidence>
<comment type="caution">
    <text evidence="5">The sequence shown here is derived from an EMBL/GenBank/DDBJ whole genome shotgun (WGS) entry which is preliminary data.</text>
</comment>
<dbReference type="Gene3D" id="3.40.50.970">
    <property type="match status" value="1"/>
</dbReference>
<dbReference type="CDD" id="cd02012">
    <property type="entry name" value="TPP_TK"/>
    <property type="match status" value="1"/>
</dbReference>
<dbReference type="Pfam" id="PF00456">
    <property type="entry name" value="Transketolase_N"/>
    <property type="match status" value="1"/>
</dbReference>
<dbReference type="PANTHER" id="PTHR47514">
    <property type="entry name" value="TRANSKETOLASE N-TERMINAL SECTION-RELATED"/>
    <property type="match status" value="1"/>
</dbReference>
<sequence length="300" mass="33524">MALTDEHIRALEKQAEAIRETIINMLVAAGSGHTAGPLGMADIFTAFYFHVLNHRPEQPEWEERDRLILSNGHICPVRYAAMAHAGYFPVNECLTLRKFGSRLQGHPERLRLPGMETTSGPLGEGLSQAAGVAYAIRMDNENRDVVRPDIMSGRTTSRHVYCLMSDGEQEEGNTWEAAMFAGKNKLSNLTAVMDRNNIQIDGMTEDVMPLEPLAEKYRAFNWHVLEVNGNDINAFIAAVDEAKAIHEKPTLIIAHTIPGKGVPEIEFDYHWHGKPPTAEEGKRFLKEIRTMGGKLPHEYA</sequence>
<keyword evidence="3" id="KW-0786">Thiamine pyrophosphate</keyword>
<evidence type="ECO:0000256" key="2">
    <source>
        <dbReference type="ARBA" id="ARBA00007131"/>
    </source>
</evidence>
<reference evidence="5 6" key="1">
    <citation type="journal article" date="2016" name="Nat. Commun.">
        <title>Thousands of microbial genomes shed light on interconnected biogeochemical processes in an aquifer system.</title>
        <authorList>
            <person name="Anantharaman K."/>
            <person name="Brown C.T."/>
            <person name="Hug L.A."/>
            <person name="Sharon I."/>
            <person name="Castelle C.J."/>
            <person name="Probst A.J."/>
            <person name="Thomas B.C."/>
            <person name="Singh A."/>
            <person name="Wilkins M.J."/>
            <person name="Karaoz U."/>
            <person name="Brodie E.L."/>
            <person name="Williams K.H."/>
            <person name="Hubbard S.S."/>
            <person name="Banfield J.F."/>
        </authorList>
    </citation>
    <scope>NUCLEOTIDE SEQUENCE [LARGE SCALE GENOMIC DNA]</scope>
</reference>
<name>A0A1F6DNU2_9BACT</name>
<comment type="cofactor">
    <cofactor evidence="1">
        <name>thiamine diphosphate</name>
        <dbReference type="ChEBI" id="CHEBI:58937"/>
    </cofactor>
</comment>
<proteinExistence type="inferred from homology"/>